<organism evidence="2 3">
    <name type="scientific">Populus deltoides</name>
    <name type="common">Eastern poplar</name>
    <name type="synonym">Eastern cottonwood</name>
    <dbReference type="NCBI Taxonomy" id="3696"/>
    <lineage>
        <taxon>Eukaryota</taxon>
        <taxon>Viridiplantae</taxon>
        <taxon>Streptophyta</taxon>
        <taxon>Embryophyta</taxon>
        <taxon>Tracheophyta</taxon>
        <taxon>Spermatophyta</taxon>
        <taxon>Magnoliopsida</taxon>
        <taxon>eudicotyledons</taxon>
        <taxon>Gunneridae</taxon>
        <taxon>Pentapetalae</taxon>
        <taxon>rosids</taxon>
        <taxon>fabids</taxon>
        <taxon>Malpighiales</taxon>
        <taxon>Salicaceae</taxon>
        <taxon>Saliceae</taxon>
        <taxon>Populus</taxon>
    </lineage>
</organism>
<dbReference type="GO" id="GO:0015074">
    <property type="term" value="P:DNA integration"/>
    <property type="evidence" value="ECO:0007669"/>
    <property type="project" value="InterPro"/>
</dbReference>
<dbReference type="PANTHER" id="PTHR42648:SF26">
    <property type="entry name" value="INTEGRASE CATALYTIC DOMAIN-CONTAINING PROTEIN"/>
    <property type="match status" value="1"/>
</dbReference>
<sequence>SSHFLSTGVIHQVSCPYTPEQTGMVERRHRVIRELGMTMLFHSCAPLFLWVEAFTTAVYLINRLPSSSINFETPYFKLHHTHPDYSSLRIFGSKCFPYTWDTRVNKFDPKTVPCIFVGYSITHKGYKCFHPKSKRFFISRHVVFDELIFPYKPVSNYASTPPSQLALSIYDAWLPCTNISAESLEPAATPPCQSSLPTVDTSIPVTLGETASSLAPLALPTDGTTHNYVQEEENVSPKTNAASASSTSLVPAIVCTTQPDSFVEHTITPTDCTIQQNVRLTDTHPSGFESQIQDQIQQHLQSVAYHPPPVVPHEESQFVLPESQALTAPMPMLHPNKHT</sequence>
<dbReference type="InterPro" id="IPR039537">
    <property type="entry name" value="Retrotran_Ty1/copia-like"/>
</dbReference>
<dbReference type="Proteomes" id="UP000807159">
    <property type="component" value="Chromosome 15"/>
</dbReference>
<comment type="caution">
    <text evidence="2">The sequence shown here is derived from an EMBL/GenBank/DDBJ whole genome shotgun (WGS) entry which is preliminary data.</text>
</comment>
<proteinExistence type="predicted"/>
<dbReference type="InterPro" id="IPR057670">
    <property type="entry name" value="SH3_retrovirus"/>
</dbReference>
<feature type="non-terminal residue" evidence="2">
    <location>
        <position position="1"/>
    </location>
</feature>
<dbReference type="AlphaFoldDB" id="A0A8T2X1E1"/>
<dbReference type="GO" id="GO:0003676">
    <property type="term" value="F:nucleic acid binding"/>
    <property type="evidence" value="ECO:0007669"/>
    <property type="project" value="InterPro"/>
</dbReference>
<dbReference type="InterPro" id="IPR001584">
    <property type="entry name" value="Integrase_cat-core"/>
</dbReference>
<dbReference type="Gene3D" id="3.30.420.10">
    <property type="entry name" value="Ribonuclease H-like superfamily/Ribonuclease H"/>
    <property type="match status" value="1"/>
</dbReference>
<feature type="non-terminal residue" evidence="2">
    <location>
        <position position="339"/>
    </location>
</feature>
<reference evidence="2" key="1">
    <citation type="journal article" date="2021" name="J. Hered.">
        <title>Genome Assembly of Salicaceae Populus deltoides (Eastern Cottonwood) I-69 Based on Nanopore Sequencing and Hi-C Technologies.</title>
        <authorList>
            <person name="Bai S."/>
            <person name="Wu H."/>
            <person name="Zhang J."/>
            <person name="Pan Z."/>
            <person name="Zhao W."/>
            <person name="Li Z."/>
            <person name="Tong C."/>
        </authorList>
    </citation>
    <scope>NUCLEOTIDE SEQUENCE</scope>
    <source>
        <tissue evidence="2">Leaf</tissue>
    </source>
</reference>
<accession>A0A8T2X1E1</accession>
<dbReference type="Pfam" id="PF25597">
    <property type="entry name" value="SH3_retrovirus"/>
    <property type="match status" value="1"/>
</dbReference>
<dbReference type="SUPFAM" id="SSF53098">
    <property type="entry name" value="Ribonuclease H-like"/>
    <property type="match status" value="1"/>
</dbReference>
<name>A0A8T2X1E1_POPDE</name>
<evidence type="ECO:0000313" key="3">
    <source>
        <dbReference type="Proteomes" id="UP000807159"/>
    </source>
</evidence>
<feature type="domain" description="Integrase catalytic" evidence="1">
    <location>
        <begin position="1"/>
        <end position="82"/>
    </location>
</feature>
<keyword evidence="3" id="KW-1185">Reference proteome</keyword>
<protein>
    <recommendedName>
        <fullName evidence="1">Integrase catalytic domain-containing protein</fullName>
    </recommendedName>
</protein>
<dbReference type="PANTHER" id="PTHR42648">
    <property type="entry name" value="TRANSPOSASE, PUTATIVE-RELATED"/>
    <property type="match status" value="1"/>
</dbReference>
<evidence type="ECO:0000313" key="2">
    <source>
        <dbReference type="EMBL" id="KAH8486492.1"/>
    </source>
</evidence>
<dbReference type="PROSITE" id="PS50994">
    <property type="entry name" value="INTEGRASE"/>
    <property type="match status" value="1"/>
</dbReference>
<gene>
    <name evidence="2" type="ORF">H0E87_025485</name>
</gene>
<dbReference type="InterPro" id="IPR012337">
    <property type="entry name" value="RNaseH-like_sf"/>
</dbReference>
<evidence type="ECO:0000259" key="1">
    <source>
        <dbReference type="PROSITE" id="PS50994"/>
    </source>
</evidence>
<dbReference type="EMBL" id="JACEGQ020000015">
    <property type="protein sequence ID" value="KAH8486492.1"/>
    <property type="molecule type" value="Genomic_DNA"/>
</dbReference>
<dbReference type="InterPro" id="IPR036397">
    <property type="entry name" value="RNaseH_sf"/>
</dbReference>